<dbReference type="EMBL" id="JACXVP010000010">
    <property type="protein sequence ID" value="KAG5578700.1"/>
    <property type="molecule type" value="Genomic_DNA"/>
</dbReference>
<proteinExistence type="predicted"/>
<feature type="compositionally biased region" description="Polar residues" evidence="1">
    <location>
        <begin position="658"/>
        <end position="670"/>
    </location>
</feature>
<reference evidence="2 3" key="1">
    <citation type="submission" date="2020-09" db="EMBL/GenBank/DDBJ databases">
        <title>De no assembly of potato wild relative species, Solanum commersonii.</title>
        <authorList>
            <person name="Cho K."/>
        </authorList>
    </citation>
    <scope>NUCLEOTIDE SEQUENCE [LARGE SCALE GENOMIC DNA]</scope>
    <source>
        <strain evidence="2">LZ3.2</strain>
        <tissue evidence="2">Leaf</tissue>
    </source>
</reference>
<gene>
    <name evidence="2" type="ORF">H5410_049327</name>
</gene>
<protein>
    <submittedName>
        <fullName evidence="2">Uncharacterized protein</fullName>
    </submittedName>
</protein>
<sequence length="1929" mass="220327">MAHLQGQTCPEAGKPFILPNIYMDLRRTLAMEPFDLRYGTSWSPRQKRPIDKVNQNLEQSTRFFGVSKFRRQFCQKLTWTSIKTLAMEPSWPPQTKQLIYMVKPSLEQTAVKTLAMEQIGDHGQNVPSTRSNNPRSIEARLSPQPKRPIYKVKQSPETSVKTLVMETVCHHGHDGPFTSCTNPGADLRYGARLSPRPKRPIYKVKRSPELSTRFLADPEFRLHFWQKFTWTSIKTLAMEPDLSCGASSSPRQKQPIYKVKQASKQTLDMESVGHHSQKVPFTRSNDPRSRTSIKPLVMEPVGHHGQNSPFTTSNDSRSSLQDFMVTGNSHVIFAKNLHRHPLRPYLWSQLSTRFFGDPKFRCHFCQLFSWTSVKTSAMELGCHQGQTDHLQGQMNHGADKSPILPIFNLAMEPFGNYGQTCPFTRSNDPEQSQLVTTAKMAHLQGQRSPKQSMRFFADSEFRCQLCQNLHGPSFKPYLWNQVVTASKTSHLQGQTSLGADVAIEHVGHHSQNGLFTRLNEPWSNYGANWSPRPNCPIYRSNVPKADLNYGISWSPRPKRPIYKVKCPLEQRWNQLVTTAKMTYLQGQTNHGQVKTLVTDQLVTQVKRAHLKGQTTPEAAMEPSSHHGQNFPFTRSNEHRSSTVKTLDMEPAGYHGQNVPFTMSNEPRSSPQDFMVTKTSDIVFAKNLHGHPLRPLIWSQSVTTANTAHLEGQTNPEADLSYGASWSPRPKRPIYKVKRALEQSTRFFGDLEFSRYFCKDFRWTSVKTIAMQIVNQRGQNGPFTMSNMPRVDLSSGSNLLPRRKRPISKVKRDPERSTGFIGDPEFRRHFCQKYTWTSVKTVAMEPVGHHGQNGPFEGQTIPGADLSYEASGSPRPKRLIFKFKRAPDQMDLRQSLVIDPVGHHSQNGPFIRRNKPRSRYGVSWSPRLKRAIIKVKRASEQTLAMEPVCHHCQNGPFARSNETRSKVNWSPRPKRPIYKVKRTPEKTLVMDQLVTLAKRAHLKSLTILGGDLRYGVSWSPWPKLPIYKVKRAPKQYIFQKFTWTSVKTRVVEPVGHHGQNVPFTSSNDLRSRYGASWSPQPKWPIYNVKRTPEQSTRFFGDQEFSRYFCKDFRWTSVKTIAMELVDQLGQTAYLQCQTCPRVDLSCGSSLLPRRKQPTSKVKRDSEWTSVKTVDMEPVGHHGQNGPFEGQTIPDADLRYGISWSPRLKRPIIKVKQASEQSTRFYGALKFRRHFCQKFTWTSINTLNMDPVGQHGQNGPFTRSNEPRNLSYGASWSPRPKQPIYKNFDVIFAKNLHGPPSELSYRSSWSPQPKRPIHKVKQTSEQTLIWSQLVTTTKTAHYKGQTSIGADLSYGASLSPLPKRPISKVKRDLEQLVTTAKTANLQGQMTPRADHSDGTNWSPRPKRPIYKVKRTPENAKRAHLKGQTIPGADLRYGVSWSPWPKLPIYKVKRAPGQTLVMESFSHHGQNCPFTRSNEHRSRVVEPVGHHGQNGPFTRSNDLRSSLSPWPKRPICKIKRSPEHSTKFYGDPKCRRYFCQKITWNFVKTLVMEPVGRHDKTTHLQGKTSPRADFRWTSVKIIAMELVDQHSQNGPFTMSNIPQNHTYATSWSPWPILNDKKAAEKSTRIYGDLELRCHFVQKFTWTSVKTLVVDPSTGFISDPEFQRHFCLKLTWTSVKTVAMEPVGHHGQNGPFEGKTILGTVMKPVGHHGQNGPFSRLNEPQFNPWVLLVTPNFDVIFAKNLHGSPSELSYRSSWSPQPKRPIHKVKQTSEQTFDMESVSTTKTAHYKGQTSIGADKYPILPIFMCYSPQDFMVTNISDVIFAKKLHGPPSRPWLWSQFVTTAKTAHFQGQTRPGANLTYGANLSSRPKRPISKVKQIPKQSTGFYGDTKFQRHFYQKFTWTSVKTLVMEQVRHHGQNGPFTRSNNPRNR</sequence>
<feature type="compositionally biased region" description="Polar residues" evidence="1">
    <location>
        <begin position="125"/>
        <end position="135"/>
    </location>
</feature>
<feature type="region of interest" description="Disordered" evidence="1">
    <location>
        <begin position="121"/>
        <end position="140"/>
    </location>
</feature>
<organism evidence="2 3">
    <name type="scientific">Solanum commersonii</name>
    <name type="common">Commerson's wild potato</name>
    <name type="synonym">Commerson's nightshade</name>
    <dbReference type="NCBI Taxonomy" id="4109"/>
    <lineage>
        <taxon>Eukaryota</taxon>
        <taxon>Viridiplantae</taxon>
        <taxon>Streptophyta</taxon>
        <taxon>Embryophyta</taxon>
        <taxon>Tracheophyta</taxon>
        <taxon>Spermatophyta</taxon>
        <taxon>Magnoliopsida</taxon>
        <taxon>eudicotyledons</taxon>
        <taxon>Gunneridae</taxon>
        <taxon>Pentapetalae</taxon>
        <taxon>asterids</taxon>
        <taxon>lamiids</taxon>
        <taxon>Solanales</taxon>
        <taxon>Solanaceae</taxon>
        <taxon>Solanoideae</taxon>
        <taxon>Solaneae</taxon>
        <taxon>Solanum</taxon>
    </lineage>
</organism>
<feature type="region of interest" description="Disordered" evidence="1">
    <location>
        <begin position="1748"/>
        <end position="1776"/>
    </location>
</feature>
<feature type="region of interest" description="Disordered" evidence="1">
    <location>
        <begin position="649"/>
        <end position="670"/>
    </location>
</feature>
<feature type="compositionally biased region" description="Polar residues" evidence="1">
    <location>
        <begin position="625"/>
        <end position="634"/>
    </location>
</feature>
<feature type="region of interest" description="Disordered" evidence="1">
    <location>
        <begin position="1387"/>
        <end position="1406"/>
    </location>
</feature>
<comment type="caution">
    <text evidence="2">The sequence shown here is derived from an EMBL/GenBank/DDBJ whole genome shotgun (WGS) entry which is preliminary data.</text>
</comment>
<feature type="region of interest" description="Disordered" evidence="1">
    <location>
        <begin position="1850"/>
        <end position="1871"/>
    </location>
</feature>
<accession>A0A9J5WUB4</accession>
<keyword evidence="3" id="KW-1185">Reference proteome</keyword>
<evidence type="ECO:0000313" key="2">
    <source>
        <dbReference type="EMBL" id="KAG5578700.1"/>
    </source>
</evidence>
<feature type="region of interest" description="Disordered" evidence="1">
    <location>
        <begin position="268"/>
        <end position="290"/>
    </location>
</feature>
<evidence type="ECO:0000256" key="1">
    <source>
        <dbReference type="SAM" id="MobiDB-lite"/>
    </source>
</evidence>
<evidence type="ECO:0000313" key="3">
    <source>
        <dbReference type="Proteomes" id="UP000824120"/>
    </source>
</evidence>
<name>A0A9J5WUB4_SOLCO</name>
<feature type="region of interest" description="Disordered" evidence="1">
    <location>
        <begin position="614"/>
        <end position="637"/>
    </location>
</feature>
<feature type="region of interest" description="Disordered" evidence="1">
    <location>
        <begin position="1300"/>
        <end position="1319"/>
    </location>
</feature>
<feature type="compositionally biased region" description="Polar residues" evidence="1">
    <location>
        <begin position="1850"/>
        <end position="1865"/>
    </location>
</feature>
<dbReference type="Proteomes" id="UP000824120">
    <property type="component" value="Chromosome 10"/>
</dbReference>